<keyword evidence="3" id="KW-1185">Reference proteome</keyword>
<dbReference type="EMBL" id="JAHQIW010006337">
    <property type="protein sequence ID" value="KAJ1368866.1"/>
    <property type="molecule type" value="Genomic_DNA"/>
</dbReference>
<accession>A0AAD5R3I0</accession>
<dbReference type="Proteomes" id="UP001196413">
    <property type="component" value="Unassembled WGS sequence"/>
</dbReference>
<name>A0AAD5R3I0_PARTN</name>
<gene>
    <name evidence="2" type="ORF">KIN20_030215</name>
</gene>
<dbReference type="AlphaFoldDB" id="A0AAD5R3I0"/>
<evidence type="ECO:0000313" key="2">
    <source>
        <dbReference type="EMBL" id="KAJ1368866.1"/>
    </source>
</evidence>
<evidence type="ECO:0000313" key="3">
    <source>
        <dbReference type="Proteomes" id="UP001196413"/>
    </source>
</evidence>
<feature type="compositionally biased region" description="Polar residues" evidence="1">
    <location>
        <begin position="1"/>
        <end position="23"/>
    </location>
</feature>
<sequence>MSNSRWSTDDNNTVTSSPAVSDTSDADITLRVGHNYDDAAVSSTFSNSTLYRPNRPPCLHRELRLAIK</sequence>
<organism evidence="2 3">
    <name type="scientific">Parelaphostrongylus tenuis</name>
    <name type="common">Meningeal worm</name>
    <dbReference type="NCBI Taxonomy" id="148309"/>
    <lineage>
        <taxon>Eukaryota</taxon>
        <taxon>Metazoa</taxon>
        <taxon>Ecdysozoa</taxon>
        <taxon>Nematoda</taxon>
        <taxon>Chromadorea</taxon>
        <taxon>Rhabditida</taxon>
        <taxon>Rhabditina</taxon>
        <taxon>Rhabditomorpha</taxon>
        <taxon>Strongyloidea</taxon>
        <taxon>Metastrongylidae</taxon>
        <taxon>Parelaphostrongylus</taxon>
    </lineage>
</organism>
<evidence type="ECO:0000256" key="1">
    <source>
        <dbReference type="SAM" id="MobiDB-lite"/>
    </source>
</evidence>
<reference evidence="2" key="1">
    <citation type="submission" date="2021-06" db="EMBL/GenBank/DDBJ databases">
        <title>Parelaphostrongylus tenuis whole genome reference sequence.</title>
        <authorList>
            <person name="Garwood T.J."/>
            <person name="Larsen P.A."/>
            <person name="Fountain-Jones N.M."/>
            <person name="Garbe J.R."/>
            <person name="Macchietto M.G."/>
            <person name="Kania S.A."/>
            <person name="Gerhold R.W."/>
            <person name="Richards J.E."/>
            <person name="Wolf T.M."/>
        </authorList>
    </citation>
    <scope>NUCLEOTIDE SEQUENCE</scope>
    <source>
        <strain evidence="2">MNPRO001-30</strain>
        <tissue evidence="2">Meninges</tissue>
    </source>
</reference>
<feature type="region of interest" description="Disordered" evidence="1">
    <location>
        <begin position="1"/>
        <end position="26"/>
    </location>
</feature>
<protein>
    <submittedName>
        <fullName evidence="2">Uncharacterized protein</fullName>
    </submittedName>
</protein>
<proteinExistence type="predicted"/>
<comment type="caution">
    <text evidence="2">The sequence shown here is derived from an EMBL/GenBank/DDBJ whole genome shotgun (WGS) entry which is preliminary data.</text>
</comment>